<organism evidence="2 3">
    <name type="scientific">Pleurodeles waltl</name>
    <name type="common">Iberian ribbed newt</name>
    <dbReference type="NCBI Taxonomy" id="8319"/>
    <lineage>
        <taxon>Eukaryota</taxon>
        <taxon>Metazoa</taxon>
        <taxon>Chordata</taxon>
        <taxon>Craniata</taxon>
        <taxon>Vertebrata</taxon>
        <taxon>Euteleostomi</taxon>
        <taxon>Amphibia</taxon>
        <taxon>Batrachia</taxon>
        <taxon>Caudata</taxon>
        <taxon>Salamandroidea</taxon>
        <taxon>Salamandridae</taxon>
        <taxon>Pleurodelinae</taxon>
        <taxon>Pleurodeles</taxon>
    </lineage>
</organism>
<dbReference type="AlphaFoldDB" id="A0AAV7TA42"/>
<dbReference type="EMBL" id="JANPWB010000007">
    <property type="protein sequence ID" value="KAJ1173433.1"/>
    <property type="molecule type" value="Genomic_DNA"/>
</dbReference>
<keyword evidence="3" id="KW-1185">Reference proteome</keyword>
<comment type="caution">
    <text evidence="2">The sequence shown here is derived from an EMBL/GenBank/DDBJ whole genome shotgun (WGS) entry which is preliminary data.</text>
</comment>
<sequence>MPGNDGTGQRELGPEHMRDLGELPELRRAEAIGSNCILCCAVMPSRVCHYSPFTAPRKLGVASMSKREKSLLGDETAMERVDPANAKSDVPLAGRDNGKWLPQRCIKKLGKKWAQGNLTPLNNL</sequence>
<protein>
    <submittedName>
        <fullName evidence="2">Uncharacterized protein</fullName>
    </submittedName>
</protein>
<feature type="region of interest" description="Disordered" evidence="1">
    <location>
        <begin position="1"/>
        <end position="21"/>
    </location>
</feature>
<feature type="compositionally biased region" description="Basic and acidic residues" evidence="1">
    <location>
        <begin position="73"/>
        <end position="82"/>
    </location>
</feature>
<feature type="compositionally biased region" description="Basic and acidic residues" evidence="1">
    <location>
        <begin position="12"/>
        <end position="21"/>
    </location>
</feature>
<evidence type="ECO:0000313" key="2">
    <source>
        <dbReference type="EMBL" id="KAJ1173433.1"/>
    </source>
</evidence>
<proteinExistence type="predicted"/>
<reference evidence="2" key="1">
    <citation type="journal article" date="2022" name="bioRxiv">
        <title>Sequencing and chromosome-scale assembly of the giantPleurodeles waltlgenome.</title>
        <authorList>
            <person name="Brown T."/>
            <person name="Elewa A."/>
            <person name="Iarovenko S."/>
            <person name="Subramanian E."/>
            <person name="Araus A.J."/>
            <person name="Petzold A."/>
            <person name="Susuki M."/>
            <person name="Suzuki K.-i.T."/>
            <person name="Hayashi T."/>
            <person name="Toyoda A."/>
            <person name="Oliveira C."/>
            <person name="Osipova E."/>
            <person name="Leigh N.D."/>
            <person name="Simon A."/>
            <person name="Yun M.H."/>
        </authorList>
    </citation>
    <scope>NUCLEOTIDE SEQUENCE</scope>
    <source>
        <strain evidence="2">20211129_DDA</strain>
        <tissue evidence="2">Liver</tissue>
    </source>
</reference>
<name>A0AAV7TA42_PLEWA</name>
<evidence type="ECO:0000256" key="1">
    <source>
        <dbReference type="SAM" id="MobiDB-lite"/>
    </source>
</evidence>
<feature type="region of interest" description="Disordered" evidence="1">
    <location>
        <begin position="73"/>
        <end position="95"/>
    </location>
</feature>
<accession>A0AAV7TA42</accession>
<dbReference type="Proteomes" id="UP001066276">
    <property type="component" value="Chromosome 4_1"/>
</dbReference>
<gene>
    <name evidence="2" type="ORF">NDU88_005268</name>
</gene>
<evidence type="ECO:0000313" key="3">
    <source>
        <dbReference type="Proteomes" id="UP001066276"/>
    </source>
</evidence>